<proteinExistence type="predicted"/>
<dbReference type="AlphaFoldDB" id="A0A0V0HPL9"/>
<protein>
    <submittedName>
        <fullName evidence="1">Putative ovule protein</fullName>
    </submittedName>
</protein>
<accession>A0A0V0HPL9</accession>
<organism evidence="1">
    <name type="scientific">Solanum chacoense</name>
    <name type="common">Chaco potato</name>
    <dbReference type="NCBI Taxonomy" id="4108"/>
    <lineage>
        <taxon>Eukaryota</taxon>
        <taxon>Viridiplantae</taxon>
        <taxon>Streptophyta</taxon>
        <taxon>Embryophyta</taxon>
        <taxon>Tracheophyta</taxon>
        <taxon>Spermatophyta</taxon>
        <taxon>Magnoliopsida</taxon>
        <taxon>eudicotyledons</taxon>
        <taxon>Gunneridae</taxon>
        <taxon>Pentapetalae</taxon>
        <taxon>asterids</taxon>
        <taxon>lamiids</taxon>
        <taxon>Solanales</taxon>
        <taxon>Solanaceae</taxon>
        <taxon>Solanoideae</taxon>
        <taxon>Solaneae</taxon>
        <taxon>Solanum</taxon>
    </lineage>
</organism>
<name>A0A0V0HPL9_SOLCH</name>
<dbReference type="EMBL" id="GEDG01017715">
    <property type="protein sequence ID" value="JAP21419.1"/>
    <property type="molecule type" value="Transcribed_RNA"/>
</dbReference>
<reference evidence="1" key="1">
    <citation type="submission" date="2015-12" db="EMBL/GenBank/DDBJ databases">
        <title>Gene expression during late stages of embryo sac development: a critical building block for successful pollen-pistil interactions.</title>
        <authorList>
            <person name="Liu Y."/>
            <person name="Joly V."/>
            <person name="Sabar M."/>
            <person name="Matton D.P."/>
        </authorList>
    </citation>
    <scope>NUCLEOTIDE SEQUENCE</scope>
</reference>
<sequence length="79" mass="9495">MVNKTTYKTQFVKQKRNMKHGRKLFALEEGEPHFSFWTIQLDALTKWTKIIEETVVHYRASPLSLHGNILLTIYQFQWQ</sequence>
<dbReference type="EMBL" id="GEDG01015911">
    <property type="protein sequence ID" value="JAP23034.1"/>
    <property type="molecule type" value="Transcribed_RNA"/>
</dbReference>
<evidence type="ECO:0000313" key="1">
    <source>
        <dbReference type="EMBL" id="JAP21419.1"/>
    </source>
</evidence>